<dbReference type="EMBL" id="JAIOIV010000151">
    <property type="protein sequence ID" value="MBZ0158376.1"/>
    <property type="molecule type" value="Genomic_DNA"/>
</dbReference>
<organism evidence="1 2">
    <name type="scientific">Candidatus Nitrobium versatile</name>
    <dbReference type="NCBI Taxonomy" id="2884831"/>
    <lineage>
        <taxon>Bacteria</taxon>
        <taxon>Pseudomonadati</taxon>
        <taxon>Nitrospirota</taxon>
        <taxon>Nitrospiria</taxon>
        <taxon>Nitrospirales</taxon>
        <taxon>Nitrospiraceae</taxon>
        <taxon>Candidatus Nitrobium</taxon>
    </lineage>
</organism>
<dbReference type="AlphaFoldDB" id="A0A953M3T1"/>
<reference evidence="1" key="2">
    <citation type="submission" date="2021-08" db="EMBL/GenBank/DDBJ databases">
        <authorList>
            <person name="Dalcin Martins P."/>
        </authorList>
    </citation>
    <scope>NUCLEOTIDE SEQUENCE</scope>
    <source>
        <strain evidence="1">MAG_39</strain>
    </source>
</reference>
<dbReference type="Proteomes" id="UP000705867">
    <property type="component" value="Unassembled WGS sequence"/>
</dbReference>
<evidence type="ECO:0000313" key="1">
    <source>
        <dbReference type="EMBL" id="MBZ0158376.1"/>
    </source>
</evidence>
<protein>
    <submittedName>
        <fullName evidence="1">Uncharacterized protein</fullName>
    </submittedName>
</protein>
<reference evidence="1" key="1">
    <citation type="journal article" date="2021" name="bioRxiv">
        <title>Unraveling nitrogen, sulfur and carbon metabolic pathways and microbial community transcriptional responses to substrate deprivation and toxicity stresses in a bioreactor mimicking anoxic brackish coastal sediment conditions.</title>
        <authorList>
            <person name="Martins P.D."/>
            <person name="Echeveste M.J."/>
            <person name="Arshad A."/>
            <person name="Kurth J."/>
            <person name="Ouboter H."/>
            <person name="Jetten M.S.M."/>
            <person name="Welte C.U."/>
        </authorList>
    </citation>
    <scope>NUCLEOTIDE SEQUENCE</scope>
    <source>
        <strain evidence="1">MAG_39</strain>
    </source>
</reference>
<accession>A0A953M3T1</accession>
<comment type="caution">
    <text evidence="1">The sequence shown here is derived from an EMBL/GenBank/DDBJ whole genome shotgun (WGS) entry which is preliminary data.</text>
</comment>
<evidence type="ECO:0000313" key="2">
    <source>
        <dbReference type="Proteomes" id="UP000705867"/>
    </source>
</evidence>
<gene>
    <name evidence="1" type="ORF">K8I29_19435</name>
</gene>
<sequence>MGLWQDLIGTTKSFFRIGLSGVRLKDSSGNLEVRNSGDSAYAQVTASKVNVSGDVIDLNSDAAGAGADWKYTIQRPSTGMGAAVTLTLPPDDGSPNQVLSTDGSGALSWVSAASTADKRSVDTTTLAFGATSPVAMFTLPANAVVETVRVIIDTAFNGTPTMSVGIAGTTSKYMGSGDVDLKGTAKDRYEVHPGEPASGGTEALIITYAAGGASAGSARVEVEYVVPA</sequence>
<name>A0A953M3T1_9BACT</name>
<proteinExistence type="predicted"/>